<dbReference type="OrthoDB" id="5403181at2759"/>
<feature type="region of interest" description="Disordered" evidence="1">
    <location>
        <begin position="471"/>
        <end position="514"/>
    </location>
</feature>
<evidence type="ECO:0000313" key="4">
    <source>
        <dbReference type="Proteomes" id="UP000030106"/>
    </source>
</evidence>
<dbReference type="eggNOG" id="ENOG502S6FW">
    <property type="taxonomic scope" value="Eukaryota"/>
</dbReference>
<comment type="caution">
    <text evidence="3">The sequence shown here is derived from an EMBL/GenBank/DDBJ whole genome shotgun (WGS) entry which is preliminary data.</text>
</comment>
<sequence>MTNSHEPLQALAPADWNDLPQDDLAAYMNHIFAQSMIVVESIPSPSSAATSASSGRARAKTESAAVLRNDAQRFRALRQPAASLEAAMALRKDWKEVKVNPKENPLGINVFKMSSKDGKGAWFARQSVHEGLSFDDWKVGLEREFAESLKVQGSPGVGNIRGIGADRHVEDKDIEDAGHLSVFQLSAQFPGPTSPRDFITLLLTSDLSHKAENQVGGLRQYIIVSKPCNHSECPPRQGIIRGQYESVEIIREIHVEPPMAKRSMSAVDLAVNDDRRASSDIKMSNSERLQDARPVAVEWLMVTRSDPGGSVPRFLIEKGTPPGIVGDAGKFLKWTTAGSRRNWDESVTASTTQTPAEKINGAQGSAPVATTETHTNTTTTANHLSRSDSTFQSHDGDDNSVPSSNGIYGIITGIFGIASSVVANGLGLNYASSEESISTIPAITVQEHEDEGMESDSSSTRSFLSALEKRLSQEPRANNDGSQSEDSKSTTTTNPNASAASAAAGAPAPIGPAGEKELRKLQERRRKIDEKMVLMQSRLQSKSQGDRAKDEASLAKLREKLDREAAKQEQKYQRELQKLEEKRESEARKAEQKRRKAAEKEEKSSMALELERVRAELDLARQTSRILEGQVRELQAQNTQLVAKLGKMGGLRSSAELPLQSIGNAPDTAAEKQT</sequence>
<organism evidence="3 4">
    <name type="scientific">Beauveria bassiana D1-5</name>
    <dbReference type="NCBI Taxonomy" id="1245745"/>
    <lineage>
        <taxon>Eukaryota</taxon>
        <taxon>Fungi</taxon>
        <taxon>Dikarya</taxon>
        <taxon>Ascomycota</taxon>
        <taxon>Pezizomycotina</taxon>
        <taxon>Sordariomycetes</taxon>
        <taxon>Hypocreomycetidae</taxon>
        <taxon>Hypocreales</taxon>
        <taxon>Cordycipitaceae</taxon>
        <taxon>Beauveria</taxon>
    </lineage>
</organism>
<feature type="domain" description="DUF3074" evidence="2">
    <location>
        <begin position="122"/>
        <end position="335"/>
    </location>
</feature>
<dbReference type="HOGENOM" id="CLU_022947_0_0_1"/>
<feature type="region of interest" description="Disordered" evidence="1">
    <location>
        <begin position="343"/>
        <end position="401"/>
    </location>
</feature>
<dbReference type="Pfam" id="PF11274">
    <property type="entry name" value="DUF3074"/>
    <property type="match status" value="1"/>
</dbReference>
<dbReference type="Proteomes" id="UP000030106">
    <property type="component" value="Unassembled WGS sequence"/>
</dbReference>
<name>A0A0A2W371_BEABA</name>
<feature type="compositionally biased region" description="Low complexity" evidence="1">
    <location>
        <begin position="369"/>
        <end position="383"/>
    </location>
</feature>
<dbReference type="InterPro" id="IPR023393">
    <property type="entry name" value="START-like_dom_sf"/>
</dbReference>
<dbReference type="PANTHER" id="PTHR40370:SF1">
    <property type="entry name" value="DUF3074 DOMAIN-CONTAINING PROTEIN"/>
    <property type="match status" value="1"/>
</dbReference>
<dbReference type="SUPFAM" id="SSF55961">
    <property type="entry name" value="Bet v1-like"/>
    <property type="match status" value="1"/>
</dbReference>
<evidence type="ECO:0000259" key="2">
    <source>
        <dbReference type="Pfam" id="PF11274"/>
    </source>
</evidence>
<feature type="compositionally biased region" description="Basic and acidic residues" evidence="1">
    <location>
        <begin position="598"/>
        <end position="609"/>
    </location>
</feature>
<proteinExistence type="predicted"/>
<feature type="compositionally biased region" description="Basic and acidic residues" evidence="1">
    <location>
        <begin position="559"/>
        <end position="590"/>
    </location>
</feature>
<feature type="compositionally biased region" description="Polar residues" evidence="1">
    <location>
        <begin position="475"/>
        <end position="484"/>
    </location>
</feature>
<dbReference type="EMBL" id="ANFO01000077">
    <property type="protein sequence ID" value="KGQ12895.1"/>
    <property type="molecule type" value="Genomic_DNA"/>
</dbReference>
<gene>
    <name evidence="3" type="ORF">BBAD15_g1386</name>
</gene>
<feature type="compositionally biased region" description="Low complexity" evidence="1">
    <location>
        <begin position="489"/>
        <end position="513"/>
    </location>
</feature>
<protein>
    <submittedName>
        <fullName evidence="3">Reticulocyte-binding protein 2 a</fullName>
    </submittedName>
</protein>
<reference evidence="3 4" key="1">
    <citation type="submission" date="2012-10" db="EMBL/GenBank/DDBJ databases">
        <title>Genome sequencing and analysis of entomopathogenic fungi Beauveria bassiana D1-5.</title>
        <authorList>
            <person name="Li Q."/>
            <person name="Wang L."/>
            <person name="Zhang Z."/>
            <person name="Wang Q."/>
            <person name="Ren J."/>
            <person name="Wang M."/>
            <person name="Xu W."/>
            <person name="Wang J."/>
            <person name="Lu Y."/>
            <person name="Du Q."/>
            <person name="Sun Z."/>
        </authorList>
    </citation>
    <scope>NUCLEOTIDE SEQUENCE [LARGE SCALE GENOMIC DNA]</scope>
    <source>
        <strain evidence="3 4">D1-5</strain>
    </source>
</reference>
<dbReference type="Gene3D" id="3.30.530.20">
    <property type="match status" value="1"/>
</dbReference>
<evidence type="ECO:0000313" key="3">
    <source>
        <dbReference type="EMBL" id="KGQ12895.1"/>
    </source>
</evidence>
<evidence type="ECO:0000256" key="1">
    <source>
        <dbReference type="SAM" id="MobiDB-lite"/>
    </source>
</evidence>
<dbReference type="InterPro" id="IPR024500">
    <property type="entry name" value="DUF3074"/>
</dbReference>
<dbReference type="AlphaFoldDB" id="A0A0A2W371"/>
<dbReference type="PANTHER" id="PTHR40370">
    <property type="entry name" value="EXPRESSED PROTEIN"/>
    <property type="match status" value="1"/>
</dbReference>
<accession>A0A0A2W371</accession>
<feature type="compositionally biased region" description="Polar residues" evidence="1">
    <location>
        <begin position="345"/>
        <end position="355"/>
    </location>
</feature>
<feature type="region of interest" description="Disordered" evidence="1">
    <location>
        <begin position="559"/>
        <end position="609"/>
    </location>
</feature>